<sequence>MWMMAIVGLVLFIIGQQGFKYGRKALLHYHRKSSHVVRRKEAMDITIEVNGDINEAEVIDIYRANKWSSAEKPEQLLPALRHSHTLITARQDGVLVGLANAISDGHLVVYYPHILVHPDHHGKGVGRKMVASMQSIYSGYHQQMLTADGDAIDFYKALGFERAGKTEPMWKYAGTDH</sequence>
<dbReference type="PROSITE" id="PS51186">
    <property type="entry name" value="GNAT"/>
    <property type="match status" value="1"/>
</dbReference>
<feature type="domain" description="N-acetyltransferase" evidence="3">
    <location>
        <begin position="51"/>
        <end position="177"/>
    </location>
</feature>
<name>A0A6S6TCP7_9GAMM</name>
<evidence type="ECO:0000256" key="1">
    <source>
        <dbReference type="ARBA" id="ARBA00022679"/>
    </source>
</evidence>
<dbReference type="PANTHER" id="PTHR43626:SF4">
    <property type="entry name" value="GCN5-RELATED N-ACETYLTRANSFERASE 2, CHLOROPLASTIC"/>
    <property type="match status" value="1"/>
</dbReference>
<dbReference type="GO" id="GO:0005737">
    <property type="term" value="C:cytoplasm"/>
    <property type="evidence" value="ECO:0007669"/>
    <property type="project" value="TreeGrafter"/>
</dbReference>
<evidence type="ECO:0000313" key="4">
    <source>
        <dbReference type="EMBL" id="CAA6816955.1"/>
    </source>
</evidence>
<dbReference type="Pfam" id="PF13508">
    <property type="entry name" value="Acetyltransf_7"/>
    <property type="match status" value="1"/>
</dbReference>
<dbReference type="InterPro" id="IPR045039">
    <property type="entry name" value="NSI-like"/>
</dbReference>
<dbReference type="PANTHER" id="PTHR43626">
    <property type="entry name" value="ACYL-COA N-ACYLTRANSFERASE"/>
    <property type="match status" value="1"/>
</dbReference>
<dbReference type="CDD" id="cd04301">
    <property type="entry name" value="NAT_SF"/>
    <property type="match status" value="1"/>
</dbReference>
<dbReference type="EMBL" id="CACVAT010000270">
    <property type="protein sequence ID" value="CAA6816955.1"/>
    <property type="molecule type" value="Genomic_DNA"/>
</dbReference>
<dbReference type="Gene3D" id="3.40.630.30">
    <property type="match status" value="1"/>
</dbReference>
<keyword evidence="1 4" id="KW-0808">Transferase</keyword>
<keyword evidence="2" id="KW-0012">Acyltransferase</keyword>
<dbReference type="InterPro" id="IPR016181">
    <property type="entry name" value="Acyl_CoA_acyltransferase"/>
</dbReference>
<protein>
    <submittedName>
        <fullName evidence="4">Histone acetyltransferase HPA2 and related acetyltransferases</fullName>
    </submittedName>
</protein>
<dbReference type="GO" id="GO:0008080">
    <property type="term" value="F:N-acetyltransferase activity"/>
    <property type="evidence" value="ECO:0007669"/>
    <property type="project" value="InterPro"/>
</dbReference>
<proteinExistence type="predicted"/>
<evidence type="ECO:0000259" key="3">
    <source>
        <dbReference type="PROSITE" id="PS51186"/>
    </source>
</evidence>
<reference evidence="4" key="1">
    <citation type="submission" date="2020-01" db="EMBL/GenBank/DDBJ databases">
        <authorList>
            <person name="Meier V. D."/>
            <person name="Meier V D."/>
        </authorList>
    </citation>
    <scope>NUCLEOTIDE SEQUENCE</scope>
    <source>
        <strain evidence="4">HLG_WM_MAG_09</strain>
    </source>
</reference>
<accession>A0A6S6TCP7</accession>
<dbReference type="SUPFAM" id="SSF55729">
    <property type="entry name" value="Acyl-CoA N-acyltransferases (Nat)"/>
    <property type="match status" value="1"/>
</dbReference>
<evidence type="ECO:0000256" key="2">
    <source>
        <dbReference type="ARBA" id="ARBA00023315"/>
    </source>
</evidence>
<organism evidence="4">
    <name type="scientific">uncultured Thiotrichaceae bacterium</name>
    <dbReference type="NCBI Taxonomy" id="298394"/>
    <lineage>
        <taxon>Bacteria</taxon>
        <taxon>Pseudomonadati</taxon>
        <taxon>Pseudomonadota</taxon>
        <taxon>Gammaproteobacteria</taxon>
        <taxon>Thiotrichales</taxon>
        <taxon>Thiotrichaceae</taxon>
        <taxon>environmental samples</taxon>
    </lineage>
</organism>
<gene>
    <name evidence="4" type="ORF">HELGO_WM37213</name>
</gene>
<dbReference type="InterPro" id="IPR000182">
    <property type="entry name" value="GNAT_dom"/>
</dbReference>
<dbReference type="AlphaFoldDB" id="A0A6S6TCP7"/>